<dbReference type="SUPFAM" id="SSF54427">
    <property type="entry name" value="NTF2-like"/>
    <property type="match status" value="1"/>
</dbReference>
<keyword evidence="3" id="KW-1185">Reference proteome</keyword>
<dbReference type="AlphaFoldDB" id="A0AA38X740"/>
<feature type="compositionally biased region" description="Polar residues" evidence="1">
    <location>
        <begin position="189"/>
        <end position="198"/>
    </location>
</feature>
<protein>
    <recommendedName>
        <fullName evidence="4">SnoaL-like domain-containing protein</fullName>
    </recommendedName>
</protein>
<feature type="region of interest" description="Disordered" evidence="1">
    <location>
        <begin position="189"/>
        <end position="237"/>
    </location>
</feature>
<evidence type="ECO:0000256" key="1">
    <source>
        <dbReference type="SAM" id="MobiDB-lite"/>
    </source>
</evidence>
<comment type="caution">
    <text evidence="2">The sequence shown here is derived from an EMBL/GenBank/DDBJ whole genome shotgun (WGS) entry which is preliminary data.</text>
</comment>
<evidence type="ECO:0000313" key="3">
    <source>
        <dbReference type="Proteomes" id="UP001172673"/>
    </source>
</evidence>
<reference evidence="2" key="1">
    <citation type="submission" date="2022-10" db="EMBL/GenBank/DDBJ databases">
        <title>Culturing micro-colonial fungi from biological soil crusts in the Mojave desert and describing Neophaeococcomyces mojavensis, and introducing the new genera and species Taxawa tesnikishii.</title>
        <authorList>
            <person name="Kurbessoian T."/>
            <person name="Stajich J.E."/>
        </authorList>
    </citation>
    <scope>NUCLEOTIDE SEQUENCE</scope>
    <source>
        <strain evidence="2">TK_41</strain>
    </source>
</reference>
<dbReference type="InterPro" id="IPR032710">
    <property type="entry name" value="NTF2-like_dom_sf"/>
</dbReference>
<organism evidence="2 3">
    <name type="scientific">Cladophialophora chaetospira</name>
    <dbReference type="NCBI Taxonomy" id="386627"/>
    <lineage>
        <taxon>Eukaryota</taxon>
        <taxon>Fungi</taxon>
        <taxon>Dikarya</taxon>
        <taxon>Ascomycota</taxon>
        <taxon>Pezizomycotina</taxon>
        <taxon>Eurotiomycetes</taxon>
        <taxon>Chaetothyriomycetidae</taxon>
        <taxon>Chaetothyriales</taxon>
        <taxon>Herpotrichiellaceae</taxon>
        <taxon>Cladophialophora</taxon>
    </lineage>
</organism>
<feature type="compositionally biased region" description="Basic and acidic residues" evidence="1">
    <location>
        <begin position="199"/>
        <end position="229"/>
    </location>
</feature>
<evidence type="ECO:0000313" key="2">
    <source>
        <dbReference type="EMBL" id="KAJ9608072.1"/>
    </source>
</evidence>
<proteinExistence type="predicted"/>
<name>A0AA38X740_9EURO</name>
<dbReference type="EMBL" id="JAPDRK010000010">
    <property type="protein sequence ID" value="KAJ9608072.1"/>
    <property type="molecule type" value="Genomic_DNA"/>
</dbReference>
<dbReference type="Proteomes" id="UP001172673">
    <property type="component" value="Unassembled WGS sequence"/>
</dbReference>
<gene>
    <name evidence="2" type="ORF">H2200_007060</name>
</gene>
<evidence type="ECO:0008006" key="4">
    <source>
        <dbReference type="Google" id="ProtNLM"/>
    </source>
</evidence>
<accession>A0AA38X740</accession>
<sequence>MAQAYIVPDETAKKLAYGNLIHVFSNRDAASRQAAIKETYHEDVTFYEPDSVITGHDGVDATAAKLLDERKGWGFVPSGNVTKNHEMVYLAWGFGPVGEDGEVDVKVTVADVLIVEDGKVKKFWVVLNGVTDRVYYILQVPSEQLEIGTHLKTSARRAIVHLPIKIMVFGFLVALAEAVGVLRKDKAISDSTNAANDPNKSEEERRKAREEADRQQHLAEVEQEARDQSDEAMAAGG</sequence>
<dbReference type="Gene3D" id="3.10.450.50">
    <property type="match status" value="1"/>
</dbReference>